<dbReference type="InterPro" id="IPR050129">
    <property type="entry name" value="Zn_alcohol_dh"/>
</dbReference>
<keyword evidence="3 6" id="KW-0560">Oxidoreductase</keyword>
<dbReference type="InterPro" id="IPR013154">
    <property type="entry name" value="ADH-like_N"/>
</dbReference>
<feature type="domain" description="Enoyl reductase (ER)" evidence="5">
    <location>
        <begin position="11"/>
        <end position="352"/>
    </location>
</feature>
<evidence type="ECO:0000313" key="7">
    <source>
        <dbReference type="Proteomes" id="UP001162834"/>
    </source>
</evidence>
<dbReference type="SUPFAM" id="SSF50129">
    <property type="entry name" value="GroES-like"/>
    <property type="match status" value="1"/>
</dbReference>
<evidence type="ECO:0000256" key="1">
    <source>
        <dbReference type="ARBA" id="ARBA00022723"/>
    </source>
</evidence>
<keyword evidence="2 4" id="KW-0862">Zinc</keyword>
<dbReference type="Pfam" id="PF08240">
    <property type="entry name" value="ADH_N"/>
    <property type="match status" value="1"/>
</dbReference>
<sequence length="355" mass="36439">MRAFAVSAGSTALSELELPTPTPTPQGTEVLLRVTHSGVCHTDTHLRAGYYDLGRRGKLRLVDRGIPYPMTMGHEVVGVVEAAGPEADGVEAGRTRLVYPWIGCGECAACLDGRENACPKGRNLGVARPGGYADHILVPHPRYLLGIGDLDPSWAATLACSGLTAYAAANKVLPLPPEAPVVVIGVGGVGLTAVATLHALGHRAICAVDREEANLAVAAELGASLAVPAGSGDLAADVLAATGQPVAAVIDFVNNEQTASAAFEVIVKGGRMVQVGLFGGEVTIPTALLALKMVTIQGSFVGTLTELHEVVELAQQGRVPRIPVIDGKLSLDGVTDSLDRLAAAGVAGRIVLKGE</sequence>
<dbReference type="Gene3D" id="3.40.50.720">
    <property type="entry name" value="NAD(P)-binding Rossmann-like Domain"/>
    <property type="match status" value="1"/>
</dbReference>
<dbReference type="AlphaFoldDB" id="A0A9E7BZT5"/>
<dbReference type="InterPro" id="IPR013149">
    <property type="entry name" value="ADH-like_C"/>
</dbReference>
<dbReference type="SMART" id="SM00829">
    <property type="entry name" value="PKS_ER"/>
    <property type="match status" value="1"/>
</dbReference>
<keyword evidence="7" id="KW-1185">Reference proteome</keyword>
<keyword evidence="1 4" id="KW-0479">Metal-binding</keyword>
<dbReference type="GO" id="GO:0004022">
    <property type="term" value="F:alcohol dehydrogenase (NAD+) activity"/>
    <property type="evidence" value="ECO:0007669"/>
    <property type="project" value="UniProtKB-EC"/>
</dbReference>
<name>A0A9E7BZT5_9ACTN</name>
<evidence type="ECO:0000259" key="5">
    <source>
        <dbReference type="SMART" id="SM00829"/>
    </source>
</evidence>
<gene>
    <name evidence="6" type="primary">adhT_2</name>
    <name evidence="6" type="ORF">DSM104329_02051</name>
</gene>
<dbReference type="Gene3D" id="3.90.180.10">
    <property type="entry name" value="Medium-chain alcohol dehydrogenases, catalytic domain"/>
    <property type="match status" value="1"/>
</dbReference>
<dbReference type="GO" id="GO:0008270">
    <property type="term" value="F:zinc ion binding"/>
    <property type="evidence" value="ECO:0007669"/>
    <property type="project" value="InterPro"/>
</dbReference>
<dbReference type="PANTHER" id="PTHR43401:SF4">
    <property type="entry name" value="D-ARABINOSE 1-DEHYDROGENASE (NADP(+))"/>
    <property type="match status" value="1"/>
</dbReference>
<dbReference type="InterPro" id="IPR020843">
    <property type="entry name" value="ER"/>
</dbReference>
<evidence type="ECO:0000256" key="3">
    <source>
        <dbReference type="ARBA" id="ARBA00023002"/>
    </source>
</evidence>
<evidence type="ECO:0000313" key="6">
    <source>
        <dbReference type="EMBL" id="UGS35656.1"/>
    </source>
</evidence>
<evidence type="ECO:0000256" key="2">
    <source>
        <dbReference type="ARBA" id="ARBA00022833"/>
    </source>
</evidence>
<comment type="similarity">
    <text evidence="4">Belongs to the zinc-containing alcohol dehydrogenase family.</text>
</comment>
<dbReference type="PANTHER" id="PTHR43401">
    <property type="entry name" value="L-THREONINE 3-DEHYDROGENASE"/>
    <property type="match status" value="1"/>
</dbReference>
<dbReference type="PROSITE" id="PS00059">
    <property type="entry name" value="ADH_ZINC"/>
    <property type="match status" value="1"/>
</dbReference>
<dbReference type="InterPro" id="IPR036291">
    <property type="entry name" value="NAD(P)-bd_dom_sf"/>
</dbReference>
<dbReference type="InterPro" id="IPR011032">
    <property type="entry name" value="GroES-like_sf"/>
</dbReference>
<reference evidence="6" key="1">
    <citation type="journal article" date="2022" name="Int. J. Syst. Evol. Microbiol.">
        <title>Pseudomonas aegrilactucae sp. nov. and Pseudomonas morbosilactucae sp. nov., pathogens causing bacterial rot of lettuce in Japan.</title>
        <authorList>
            <person name="Sawada H."/>
            <person name="Fujikawa T."/>
            <person name="Satou M."/>
        </authorList>
    </citation>
    <scope>NUCLEOTIDE SEQUENCE</scope>
    <source>
        <strain evidence="6">0166_1</strain>
    </source>
</reference>
<evidence type="ECO:0000256" key="4">
    <source>
        <dbReference type="RuleBase" id="RU361277"/>
    </source>
</evidence>
<organism evidence="6 7">
    <name type="scientific">Capillimicrobium parvum</name>
    <dbReference type="NCBI Taxonomy" id="2884022"/>
    <lineage>
        <taxon>Bacteria</taxon>
        <taxon>Bacillati</taxon>
        <taxon>Actinomycetota</taxon>
        <taxon>Thermoleophilia</taxon>
        <taxon>Solirubrobacterales</taxon>
        <taxon>Capillimicrobiaceae</taxon>
        <taxon>Capillimicrobium</taxon>
    </lineage>
</organism>
<dbReference type="KEGG" id="sbae:DSM104329_02051"/>
<dbReference type="Proteomes" id="UP001162834">
    <property type="component" value="Chromosome"/>
</dbReference>
<dbReference type="Pfam" id="PF00107">
    <property type="entry name" value="ADH_zinc_N"/>
    <property type="match status" value="1"/>
</dbReference>
<dbReference type="InterPro" id="IPR002328">
    <property type="entry name" value="ADH_Zn_CS"/>
</dbReference>
<accession>A0A9E7BZT5</accession>
<protein>
    <submittedName>
        <fullName evidence="6">Alcohol dehydrogenase</fullName>
        <ecNumber evidence="6">1.1.1.1</ecNumber>
    </submittedName>
</protein>
<proteinExistence type="inferred from homology"/>
<dbReference type="EC" id="1.1.1.1" evidence="6"/>
<comment type="cofactor">
    <cofactor evidence="4">
        <name>Zn(2+)</name>
        <dbReference type="ChEBI" id="CHEBI:29105"/>
    </cofactor>
</comment>
<dbReference type="CDD" id="cd08240">
    <property type="entry name" value="6_hydroxyhexanoate_dh_like"/>
    <property type="match status" value="1"/>
</dbReference>
<dbReference type="SUPFAM" id="SSF51735">
    <property type="entry name" value="NAD(P)-binding Rossmann-fold domains"/>
    <property type="match status" value="1"/>
</dbReference>
<dbReference type="EMBL" id="CP087164">
    <property type="protein sequence ID" value="UGS35656.1"/>
    <property type="molecule type" value="Genomic_DNA"/>
</dbReference>